<evidence type="ECO:0000313" key="5">
    <source>
        <dbReference type="EMBL" id="KHJ66559.1"/>
    </source>
</evidence>
<dbReference type="Gene3D" id="3.40.50.2300">
    <property type="match status" value="2"/>
</dbReference>
<dbReference type="CDD" id="cd06307">
    <property type="entry name" value="PBP1_sugar_binding"/>
    <property type="match status" value="1"/>
</dbReference>
<dbReference type="InterPro" id="IPR000843">
    <property type="entry name" value="HTH_LacI"/>
</dbReference>
<dbReference type="EMBL" id="JTJJ01000075">
    <property type="protein sequence ID" value="KHJ66559.1"/>
    <property type="molecule type" value="Genomic_DNA"/>
</dbReference>
<organism evidence="5 6">
    <name type="scientific">Pantoea rodasii</name>
    <dbReference type="NCBI Taxonomy" id="1076549"/>
    <lineage>
        <taxon>Bacteria</taxon>
        <taxon>Pseudomonadati</taxon>
        <taxon>Pseudomonadota</taxon>
        <taxon>Gammaproteobacteria</taxon>
        <taxon>Enterobacterales</taxon>
        <taxon>Erwiniaceae</taxon>
        <taxon>Pantoea</taxon>
    </lineage>
</organism>
<dbReference type="GO" id="GO:0003700">
    <property type="term" value="F:DNA-binding transcription factor activity"/>
    <property type="evidence" value="ECO:0007669"/>
    <property type="project" value="TreeGrafter"/>
</dbReference>
<dbReference type="SUPFAM" id="SSF47413">
    <property type="entry name" value="lambda repressor-like DNA-binding domains"/>
    <property type="match status" value="1"/>
</dbReference>
<keyword evidence="1" id="KW-0805">Transcription regulation</keyword>
<dbReference type="InterPro" id="IPR010982">
    <property type="entry name" value="Lambda_DNA-bd_dom_sf"/>
</dbReference>
<dbReference type="PROSITE" id="PS50932">
    <property type="entry name" value="HTH_LACI_2"/>
    <property type="match status" value="1"/>
</dbReference>
<evidence type="ECO:0000256" key="3">
    <source>
        <dbReference type="ARBA" id="ARBA00023163"/>
    </source>
</evidence>
<dbReference type="RefSeq" id="WP_039334085.1">
    <property type="nucleotide sequence ID" value="NZ_JTJJ01000075.1"/>
</dbReference>
<dbReference type="SMART" id="SM00354">
    <property type="entry name" value="HTH_LACI"/>
    <property type="match status" value="1"/>
</dbReference>
<keyword evidence="2" id="KW-0238">DNA-binding</keyword>
<protein>
    <submittedName>
        <fullName evidence="5">Transcriptional regulator</fullName>
    </submittedName>
</protein>
<evidence type="ECO:0000259" key="4">
    <source>
        <dbReference type="PROSITE" id="PS50932"/>
    </source>
</evidence>
<dbReference type="AlphaFoldDB" id="A0A0B1R1Q3"/>
<dbReference type="Gene3D" id="1.10.260.40">
    <property type="entry name" value="lambda repressor-like DNA-binding domains"/>
    <property type="match status" value="1"/>
</dbReference>
<reference evidence="5 6" key="1">
    <citation type="submission" date="2014-11" db="EMBL/GenBank/DDBJ databases">
        <title>Genome sequencing of Pantoea rodasii ND03.</title>
        <authorList>
            <person name="Muhamad Yunos N.Y."/>
            <person name="Chan K.-G."/>
        </authorList>
    </citation>
    <scope>NUCLEOTIDE SEQUENCE [LARGE SCALE GENOMIC DNA]</scope>
    <source>
        <strain evidence="5 6">ND03</strain>
    </source>
</reference>
<dbReference type="GO" id="GO:0000976">
    <property type="term" value="F:transcription cis-regulatory region binding"/>
    <property type="evidence" value="ECO:0007669"/>
    <property type="project" value="TreeGrafter"/>
</dbReference>
<comment type="caution">
    <text evidence="5">The sequence shown here is derived from an EMBL/GenBank/DDBJ whole genome shotgun (WGS) entry which is preliminary data.</text>
</comment>
<dbReference type="Pfam" id="PF00356">
    <property type="entry name" value="LacI"/>
    <property type="match status" value="1"/>
</dbReference>
<proteinExistence type="predicted"/>
<feature type="domain" description="HTH lacI-type" evidence="4">
    <location>
        <begin position="4"/>
        <end position="44"/>
    </location>
</feature>
<dbReference type="Proteomes" id="UP000030853">
    <property type="component" value="Unassembled WGS sequence"/>
</dbReference>
<evidence type="ECO:0000256" key="1">
    <source>
        <dbReference type="ARBA" id="ARBA00023015"/>
    </source>
</evidence>
<dbReference type="InterPro" id="IPR028082">
    <property type="entry name" value="Peripla_BP_I"/>
</dbReference>
<keyword evidence="3" id="KW-0804">Transcription</keyword>
<name>A0A0B1R1Q3_9GAMM</name>
<accession>A0A0B1R1Q3</accession>
<dbReference type="PANTHER" id="PTHR30146:SF152">
    <property type="entry name" value="TRANSCRIPTIONAL REGULATORY PROTEIN"/>
    <property type="match status" value="1"/>
</dbReference>
<dbReference type="PANTHER" id="PTHR30146">
    <property type="entry name" value="LACI-RELATED TRANSCRIPTIONAL REPRESSOR"/>
    <property type="match status" value="1"/>
</dbReference>
<dbReference type="Pfam" id="PF13407">
    <property type="entry name" value="Peripla_BP_4"/>
    <property type="match status" value="1"/>
</dbReference>
<evidence type="ECO:0000256" key="2">
    <source>
        <dbReference type="ARBA" id="ARBA00023125"/>
    </source>
</evidence>
<evidence type="ECO:0000313" key="6">
    <source>
        <dbReference type="Proteomes" id="UP000030853"/>
    </source>
</evidence>
<sequence length="339" mass="37621">MKALTLAELAKQVGVGVATVDRVLNDRGGVSPAMTKKILQAAREAGLKRILPEEHRHTWQVEVLLSGNGSFFFQQLAQDFAHLADELGYRRLRLHRTLIPENAPEKLAAHIAASSKKRDALIVFAHENPLIYEALAACKAHGVPVITLVTDLPDAARLCHVGIDQYKAGRTAGLMLGSMTATAGDVVLVSGRADYSAHRQRIEGFQSVLAERFPQLRLREILAGQDERERISRLLEKTLAGSQHIVGLYNTGMGNTQIHEALARHRLNGKLVYVTHELYSTTRQLLEKRVLTLTLDQNTLRHAQLALTLLLKHLEEGEQPDTYAPGKVDFMLFTQENFA</sequence>
<dbReference type="CDD" id="cd01392">
    <property type="entry name" value="HTH_LacI"/>
    <property type="match status" value="1"/>
</dbReference>
<dbReference type="PROSITE" id="PS00356">
    <property type="entry name" value="HTH_LACI_1"/>
    <property type="match status" value="1"/>
</dbReference>
<gene>
    <name evidence="5" type="ORF">QU24_18665</name>
</gene>
<dbReference type="GO" id="GO:0055085">
    <property type="term" value="P:transmembrane transport"/>
    <property type="evidence" value="ECO:0007669"/>
    <property type="project" value="UniProtKB-ARBA"/>
</dbReference>
<dbReference type="InterPro" id="IPR025997">
    <property type="entry name" value="SBP_2_dom"/>
</dbReference>
<dbReference type="SUPFAM" id="SSF53822">
    <property type="entry name" value="Periplasmic binding protein-like I"/>
    <property type="match status" value="1"/>
</dbReference>